<dbReference type="eggNOG" id="KOG0255">
    <property type="taxonomic scope" value="Eukaryota"/>
</dbReference>
<proteinExistence type="predicted"/>
<name>F7AAN3_MONDO</name>
<feature type="transmembrane region" description="Helical" evidence="6">
    <location>
        <begin position="192"/>
        <end position="211"/>
    </location>
</feature>
<evidence type="ECO:0000313" key="9">
    <source>
        <dbReference type="Proteomes" id="UP000002280"/>
    </source>
</evidence>
<dbReference type="PANTHER" id="PTHR24064">
    <property type="entry name" value="SOLUTE CARRIER FAMILY 22 MEMBER"/>
    <property type="match status" value="1"/>
</dbReference>
<dbReference type="Pfam" id="PF00083">
    <property type="entry name" value="Sugar_tr"/>
    <property type="match status" value="1"/>
</dbReference>
<reference evidence="8" key="2">
    <citation type="submission" date="2025-08" db="UniProtKB">
        <authorList>
            <consortium name="Ensembl"/>
        </authorList>
    </citation>
    <scope>IDENTIFICATION</scope>
</reference>
<evidence type="ECO:0000256" key="6">
    <source>
        <dbReference type="SAM" id="Phobius"/>
    </source>
</evidence>
<gene>
    <name evidence="8" type="primary">SLC22A31</name>
</gene>
<feature type="transmembrane region" description="Helical" evidence="6">
    <location>
        <begin position="432"/>
        <end position="453"/>
    </location>
</feature>
<keyword evidence="2 6" id="KW-0812">Transmembrane</keyword>
<evidence type="ECO:0000256" key="1">
    <source>
        <dbReference type="ARBA" id="ARBA00004141"/>
    </source>
</evidence>
<keyword evidence="3 6" id="KW-1133">Transmembrane helix</keyword>
<dbReference type="InterPro" id="IPR036259">
    <property type="entry name" value="MFS_trans_sf"/>
</dbReference>
<evidence type="ECO:0000259" key="7">
    <source>
        <dbReference type="PROSITE" id="PS50850"/>
    </source>
</evidence>
<evidence type="ECO:0000256" key="4">
    <source>
        <dbReference type="ARBA" id="ARBA00023136"/>
    </source>
</evidence>
<dbReference type="GeneTree" id="ENSGT00940000162670"/>
<dbReference type="GeneID" id="103093321"/>
<dbReference type="Ensembl" id="ENSMODT00000004707.3">
    <property type="protein sequence ID" value="ENSMODP00000004607.3"/>
    <property type="gene ID" value="ENSMODG00000003762.3"/>
</dbReference>
<organism evidence="8 9">
    <name type="scientific">Monodelphis domestica</name>
    <name type="common">Gray short-tailed opossum</name>
    <dbReference type="NCBI Taxonomy" id="13616"/>
    <lineage>
        <taxon>Eukaryota</taxon>
        <taxon>Metazoa</taxon>
        <taxon>Chordata</taxon>
        <taxon>Craniata</taxon>
        <taxon>Vertebrata</taxon>
        <taxon>Euteleostomi</taxon>
        <taxon>Mammalia</taxon>
        <taxon>Metatheria</taxon>
        <taxon>Didelphimorphia</taxon>
        <taxon>Didelphidae</taxon>
        <taxon>Monodelphis</taxon>
    </lineage>
</organism>
<keyword evidence="9" id="KW-1185">Reference proteome</keyword>
<keyword evidence="4 6" id="KW-0472">Membrane</keyword>
<dbReference type="Proteomes" id="UP000002280">
    <property type="component" value="Chromosome 1"/>
</dbReference>
<dbReference type="OrthoDB" id="6612291at2759"/>
<dbReference type="InterPro" id="IPR005828">
    <property type="entry name" value="MFS_sugar_transport-like"/>
</dbReference>
<dbReference type="PROSITE" id="PS50850">
    <property type="entry name" value="MFS"/>
    <property type="match status" value="1"/>
</dbReference>
<accession>F7AAN3</accession>
<feature type="transmembrane region" description="Helical" evidence="6">
    <location>
        <begin position="223"/>
        <end position="246"/>
    </location>
</feature>
<dbReference type="InterPro" id="IPR020846">
    <property type="entry name" value="MFS_dom"/>
</dbReference>
<feature type="transmembrane region" description="Helical" evidence="6">
    <location>
        <begin position="374"/>
        <end position="398"/>
    </location>
</feature>
<dbReference type="FunCoup" id="F7AAN3">
    <property type="interactions" value="1"/>
</dbReference>
<feature type="region of interest" description="Disordered" evidence="5">
    <location>
        <begin position="572"/>
        <end position="591"/>
    </location>
</feature>
<feature type="transmembrane region" description="Helical" evidence="6">
    <location>
        <begin position="166"/>
        <end position="186"/>
    </location>
</feature>
<dbReference type="STRING" id="13616.ENSMODP00000004607"/>
<evidence type="ECO:0000313" key="8">
    <source>
        <dbReference type="Ensembl" id="ENSMODP00000004607.3"/>
    </source>
</evidence>
<feature type="transmembrane region" description="Helical" evidence="6">
    <location>
        <begin position="491"/>
        <end position="512"/>
    </location>
</feature>
<dbReference type="GO" id="GO:0016020">
    <property type="term" value="C:membrane"/>
    <property type="evidence" value="ECO:0007669"/>
    <property type="project" value="UniProtKB-SubCell"/>
</dbReference>
<feature type="transmembrane region" description="Helical" evidence="6">
    <location>
        <begin position="460"/>
        <end position="479"/>
    </location>
</feature>
<feature type="transmembrane region" description="Helical" evidence="6">
    <location>
        <begin position="405"/>
        <end position="426"/>
    </location>
</feature>
<sequence>MDLDTRGLPAPGSWGRGSRLVAAASWLPNVALALALSSEALLFPAPPAHHCRPDPALLPPELRALAGPALLNASLPRLPPPSRGWSPCQLLRYPGPGPEPNGTGPCTRGWDFARPVAGLLNSPVTQWNLVCEDQWKVPLEQMSYLLGWLLGCVTLGSACDRFGRRTILVTSLLLAVVLGTAVALAISYSMLLALRLLYGATVAGAFLSLYVARLELCHADHRLLFSMVAGLFFVAGTMLLPGLAAICKDWRFLQGLVSLLLGLLLLLWGFPSMFPESPRWLVATRQPGRAKEVLWHLVGVCQNPGDATSEDVTLAAELDRLSEGKSLTQYHSIFELFSTELLWKNTLILAFTTLLGNGVQYNFTQNLAPYLPHFYLPCFLLAGLEAAASLSLIVLAVFCGRRASLLLWTVLTSLASLLLLALGQYLPVWTVVALSGLGLLASQAMSVLSILFAGEILPTVIRGAGLGLIMAAGFLGRVATPVMSISNHHGFFLHHVVLASFAVLSMLCILLLPESQGRTLPESLEDAEGWWYPPLFLPRWRHPQDHRAPLLLPSRKQTHYVCQRNSCAVVPPQRAGGQGPLHPRDHWETESQATQEPLFMAELQEDAHEAVFP</sequence>
<dbReference type="AlphaFoldDB" id="F7AAN3"/>
<evidence type="ECO:0000256" key="3">
    <source>
        <dbReference type="ARBA" id="ARBA00022989"/>
    </source>
</evidence>
<dbReference type="CTD" id="146429"/>
<feature type="domain" description="Major facilitator superfamily (MFS) profile" evidence="7">
    <location>
        <begin position="97"/>
        <end position="517"/>
    </location>
</feature>
<dbReference type="SUPFAM" id="SSF103473">
    <property type="entry name" value="MFS general substrate transporter"/>
    <property type="match status" value="1"/>
</dbReference>
<dbReference type="HOGENOM" id="CLU_001265_33_6_1"/>
<dbReference type="KEGG" id="mdo:103093321"/>
<reference evidence="8" key="3">
    <citation type="submission" date="2025-09" db="UniProtKB">
        <authorList>
            <consortium name="Ensembl"/>
        </authorList>
    </citation>
    <scope>IDENTIFICATION</scope>
</reference>
<dbReference type="OMA" id="ASWVPCI"/>
<feature type="transmembrane region" description="Helical" evidence="6">
    <location>
        <begin position="252"/>
        <end position="270"/>
    </location>
</feature>
<evidence type="ECO:0000256" key="5">
    <source>
        <dbReference type="SAM" id="MobiDB-lite"/>
    </source>
</evidence>
<dbReference type="Bgee" id="ENSMODG00000003762">
    <property type="expression patterns" value="Expressed in lung and 14 other cell types or tissues"/>
</dbReference>
<protein>
    <submittedName>
        <fullName evidence="8">Solute carrier family 22 member 31</fullName>
    </submittedName>
</protein>
<dbReference type="InParanoid" id="F7AAN3"/>
<evidence type="ECO:0000256" key="2">
    <source>
        <dbReference type="ARBA" id="ARBA00022692"/>
    </source>
</evidence>
<reference evidence="8 9" key="1">
    <citation type="journal article" date="2007" name="Nature">
        <title>Genome of the marsupial Monodelphis domestica reveals innovation in non-coding sequences.</title>
        <authorList>
            <person name="Mikkelsen T.S."/>
            <person name="Wakefield M.J."/>
            <person name="Aken B."/>
            <person name="Amemiya C.T."/>
            <person name="Chang J.L."/>
            <person name="Duke S."/>
            <person name="Garber M."/>
            <person name="Gentles A.J."/>
            <person name="Goodstadt L."/>
            <person name="Heger A."/>
            <person name="Jurka J."/>
            <person name="Kamal M."/>
            <person name="Mauceli E."/>
            <person name="Searle S.M."/>
            <person name="Sharpe T."/>
            <person name="Baker M.L."/>
            <person name="Batzer M.A."/>
            <person name="Benos P.V."/>
            <person name="Belov K."/>
            <person name="Clamp M."/>
            <person name="Cook A."/>
            <person name="Cuff J."/>
            <person name="Das R."/>
            <person name="Davidow L."/>
            <person name="Deakin J.E."/>
            <person name="Fazzari M.J."/>
            <person name="Glass J.L."/>
            <person name="Grabherr M."/>
            <person name="Greally J.M."/>
            <person name="Gu W."/>
            <person name="Hore T.A."/>
            <person name="Huttley G.A."/>
            <person name="Kleber M."/>
            <person name="Jirtle R.L."/>
            <person name="Koina E."/>
            <person name="Lee J.T."/>
            <person name="Mahony S."/>
            <person name="Marra M.A."/>
            <person name="Miller R.D."/>
            <person name="Nicholls R.D."/>
            <person name="Oda M."/>
            <person name="Papenfuss A.T."/>
            <person name="Parra Z.E."/>
            <person name="Pollock D.D."/>
            <person name="Ray D.A."/>
            <person name="Schein J.E."/>
            <person name="Speed T.P."/>
            <person name="Thompson K."/>
            <person name="VandeBerg J.L."/>
            <person name="Wade C.M."/>
            <person name="Walker J.A."/>
            <person name="Waters P.D."/>
            <person name="Webber C."/>
            <person name="Weidman J.R."/>
            <person name="Xie X."/>
            <person name="Zody M.C."/>
            <person name="Baldwin J."/>
            <person name="Abdouelleil A."/>
            <person name="Abdulkadir J."/>
            <person name="Abebe A."/>
            <person name="Abera B."/>
            <person name="Abreu J."/>
            <person name="Acer S.C."/>
            <person name="Aftuck L."/>
            <person name="Alexander A."/>
            <person name="An P."/>
            <person name="Anderson E."/>
            <person name="Anderson S."/>
            <person name="Arachi H."/>
            <person name="Azer M."/>
            <person name="Bachantsang P."/>
            <person name="Barry A."/>
            <person name="Bayul T."/>
            <person name="Berlin A."/>
            <person name="Bessette D."/>
            <person name="Bloom T."/>
            <person name="Bloom T."/>
            <person name="Boguslavskiy L."/>
            <person name="Bonnet C."/>
            <person name="Boukhgalter B."/>
            <person name="Bourzgui I."/>
            <person name="Brown A."/>
            <person name="Cahill P."/>
            <person name="Channer S."/>
            <person name="Cheshatsang Y."/>
            <person name="Chuda L."/>
            <person name="Citroen M."/>
            <person name="Collymore A."/>
            <person name="Cooke P."/>
            <person name="Costello M."/>
            <person name="D'Aco K."/>
            <person name="Daza R."/>
            <person name="De Haan G."/>
            <person name="DeGray S."/>
            <person name="DeMaso C."/>
            <person name="Dhargay N."/>
            <person name="Dooley K."/>
            <person name="Dooley E."/>
            <person name="Doricent M."/>
            <person name="Dorje P."/>
            <person name="Dorjee K."/>
            <person name="Dupes A."/>
            <person name="Elong R."/>
            <person name="Falk J."/>
            <person name="Farina A."/>
            <person name="Faro S."/>
            <person name="Ferguson D."/>
            <person name="Fisher S."/>
            <person name="Foley C.D."/>
            <person name="Franke A."/>
            <person name="Friedrich D."/>
            <person name="Gadbois L."/>
            <person name="Gearin G."/>
            <person name="Gearin C.R."/>
            <person name="Giannoukos G."/>
            <person name="Goode T."/>
            <person name="Graham J."/>
            <person name="Grandbois E."/>
            <person name="Grewal S."/>
            <person name="Gyaltsen K."/>
            <person name="Hafez N."/>
            <person name="Hagos B."/>
            <person name="Hall J."/>
            <person name="Henson C."/>
            <person name="Hollinger A."/>
            <person name="Honan T."/>
            <person name="Huard M.D."/>
            <person name="Hughes L."/>
            <person name="Hurhula B."/>
            <person name="Husby M.E."/>
            <person name="Kamat A."/>
            <person name="Kanga B."/>
            <person name="Kashin S."/>
            <person name="Khazanovich D."/>
            <person name="Kisner P."/>
            <person name="Lance K."/>
            <person name="Lara M."/>
            <person name="Lee W."/>
            <person name="Lennon N."/>
            <person name="Letendre F."/>
            <person name="LeVine R."/>
            <person name="Lipovsky A."/>
            <person name="Liu X."/>
            <person name="Liu J."/>
            <person name="Liu S."/>
            <person name="Lokyitsang T."/>
            <person name="Lokyitsang Y."/>
            <person name="Lubonja R."/>
            <person name="Lui A."/>
            <person name="MacDonald P."/>
            <person name="Magnisalis V."/>
            <person name="Maru K."/>
            <person name="Matthews C."/>
            <person name="McCusker W."/>
            <person name="McDonough S."/>
            <person name="Mehta T."/>
            <person name="Meldrim J."/>
            <person name="Meneus L."/>
            <person name="Mihai O."/>
            <person name="Mihalev A."/>
            <person name="Mihova T."/>
            <person name="Mittelman R."/>
            <person name="Mlenga V."/>
            <person name="Montmayeur A."/>
            <person name="Mulrain L."/>
            <person name="Navidi A."/>
            <person name="Naylor J."/>
            <person name="Negash T."/>
            <person name="Nguyen T."/>
            <person name="Nguyen N."/>
            <person name="Nicol R."/>
            <person name="Norbu C."/>
            <person name="Norbu N."/>
            <person name="Novod N."/>
            <person name="O'Neill B."/>
            <person name="Osman S."/>
            <person name="Markiewicz E."/>
            <person name="Oyono O.L."/>
            <person name="Patti C."/>
            <person name="Phunkhang P."/>
            <person name="Pierre F."/>
            <person name="Priest M."/>
            <person name="Raghuraman S."/>
            <person name="Rege F."/>
            <person name="Reyes R."/>
            <person name="Rise C."/>
            <person name="Rogov P."/>
            <person name="Ross K."/>
            <person name="Ryan E."/>
            <person name="Settipalli S."/>
            <person name="Shea T."/>
            <person name="Sherpa N."/>
            <person name="Shi L."/>
            <person name="Shih D."/>
            <person name="Sparrow T."/>
            <person name="Spaulding J."/>
            <person name="Stalker J."/>
            <person name="Stange-Thomann N."/>
            <person name="Stavropoulos S."/>
            <person name="Stone C."/>
            <person name="Strader C."/>
            <person name="Tesfaye S."/>
            <person name="Thomson T."/>
            <person name="Thoulutsang Y."/>
            <person name="Thoulutsang D."/>
            <person name="Topham K."/>
            <person name="Topping I."/>
            <person name="Tsamla T."/>
            <person name="Vassiliev H."/>
            <person name="Vo A."/>
            <person name="Wangchuk T."/>
            <person name="Wangdi T."/>
            <person name="Weiand M."/>
            <person name="Wilkinson J."/>
            <person name="Wilson A."/>
            <person name="Yadav S."/>
            <person name="Young G."/>
            <person name="Yu Q."/>
            <person name="Zembek L."/>
            <person name="Zhong D."/>
            <person name="Zimmer A."/>
            <person name="Zwirko Z."/>
            <person name="Jaffe D.B."/>
            <person name="Alvarez P."/>
            <person name="Brockman W."/>
            <person name="Butler J."/>
            <person name="Chin C."/>
            <person name="Gnerre S."/>
            <person name="MacCallum I."/>
            <person name="Graves J.A."/>
            <person name="Ponting C.P."/>
            <person name="Breen M."/>
            <person name="Samollow P.B."/>
            <person name="Lander E.S."/>
            <person name="Lindblad-Toh K."/>
        </authorList>
    </citation>
    <scope>NUCLEOTIDE SEQUENCE [LARGE SCALE GENOMIC DNA]</scope>
</reference>
<dbReference type="GO" id="GO:0022857">
    <property type="term" value="F:transmembrane transporter activity"/>
    <property type="evidence" value="ECO:0007669"/>
    <property type="project" value="InterPro"/>
</dbReference>
<dbReference type="RefSeq" id="XP_007477375.1">
    <property type="nucleotide sequence ID" value="XM_007477313.2"/>
</dbReference>
<comment type="subcellular location">
    <subcellularLocation>
        <location evidence="1">Membrane</location>
        <topology evidence="1">Multi-pass membrane protein</topology>
    </subcellularLocation>
</comment>
<dbReference type="Gene3D" id="1.20.1250.20">
    <property type="entry name" value="MFS general substrate transporter like domains"/>
    <property type="match status" value="1"/>
</dbReference>